<dbReference type="AlphaFoldDB" id="A0A9P6EK73"/>
<feature type="compositionally biased region" description="Low complexity" evidence="1">
    <location>
        <begin position="479"/>
        <end position="497"/>
    </location>
</feature>
<feature type="compositionally biased region" description="Low complexity" evidence="1">
    <location>
        <begin position="727"/>
        <end position="739"/>
    </location>
</feature>
<keyword evidence="3" id="KW-1185">Reference proteome</keyword>
<feature type="compositionally biased region" description="Pro residues" evidence="1">
    <location>
        <begin position="805"/>
        <end position="816"/>
    </location>
</feature>
<feature type="compositionally biased region" description="Low complexity" evidence="1">
    <location>
        <begin position="778"/>
        <end position="804"/>
    </location>
</feature>
<feature type="compositionally biased region" description="Low complexity" evidence="1">
    <location>
        <begin position="245"/>
        <end position="256"/>
    </location>
</feature>
<feature type="compositionally biased region" description="Basic residues" evidence="1">
    <location>
        <begin position="457"/>
        <end position="468"/>
    </location>
</feature>
<evidence type="ECO:0000256" key="1">
    <source>
        <dbReference type="SAM" id="MobiDB-lite"/>
    </source>
</evidence>
<name>A0A9P6EK73_9AGAR</name>
<dbReference type="Proteomes" id="UP000807306">
    <property type="component" value="Unassembled WGS sequence"/>
</dbReference>
<feature type="region of interest" description="Disordered" evidence="1">
    <location>
        <begin position="664"/>
        <end position="873"/>
    </location>
</feature>
<proteinExistence type="predicted"/>
<comment type="caution">
    <text evidence="2">The sequence shown here is derived from an EMBL/GenBank/DDBJ whole genome shotgun (WGS) entry which is preliminary data.</text>
</comment>
<evidence type="ECO:0000313" key="3">
    <source>
        <dbReference type="Proteomes" id="UP000807306"/>
    </source>
</evidence>
<feature type="compositionally biased region" description="Polar residues" evidence="1">
    <location>
        <begin position="403"/>
        <end position="416"/>
    </location>
</feature>
<reference evidence="2" key="1">
    <citation type="submission" date="2020-11" db="EMBL/GenBank/DDBJ databases">
        <authorList>
            <consortium name="DOE Joint Genome Institute"/>
            <person name="Ahrendt S."/>
            <person name="Riley R."/>
            <person name="Andreopoulos W."/>
            <person name="Labutti K."/>
            <person name="Pangilinan J."/>
            <person name="Ruiz-Duenas F.J."/>
            <person name="Barrasa J.M."/>
            <person name="Sanchez-Garcia M."/>
            <person name="Camarero S."/>
            <person name="Miyauchi S."/>
            <person name="Serrano A."/>
            <person name="Linde D."/>
            <person name="Babiker R."/>
            <person name="Drula E."/>
            <person name="Ayuso-Fernandez I."/>
            <person name="Pacheco R."/>
            <person name="Padilla G."/>
            <person name="Ferreira P."/>
            <person name="Barriuso J."/>
            <person name="Kellner H."/>
            <person name="Castanera R."/>
            <person name="Alfaro M."/>
            <person name="Ramirez L."/>
            <person name="Pisabarro A.G."/>
            <person name="Kuo A."/>
            <person name="Tritt A."/>
            <person name="Lipzen A."/>
            <person name="He G."/>
            <person name="Yan M."/>
            <person name="Ng V."/>
            <person name="Cullen D."/>
            <person name="Martin F."/>
            <person name="Rosso M.-N."/>
            <person name="Henrissat B."/>
            <person name="Hibbett D."/>
            <person name="Martinez A.T."/>
            <person name="Grigoriev I.V."/>
        </authorList>
    </citation>
    <scope>NUCLEOTIDE SEQUENCE</scope>
    <source>
        <strain evidence="2">CBS 506.95</strain>
    </source>
</reference>
<feature type="region of interest" description="Disordered" evidence="1">
    <location>
        <begin position="951"/>
        <end position="979"/>
    </location>
</feature>
<feature type="compositionally biased region" description="Low complexity" evidence="1">
    <location>
        <begin position="746"/>
        <end position="756"/>
    </location>
</feature>
<feature type="compositionally biased region" description="Low complexity" evidence="1">
    <location>
        <begin position="817"/>
        <end position="851"/>
    </location>
</feature>
<feature type="compositionally biased region" description="Basic and acidic residues" evidence="1">
    <location>
        <begin position="504"/>
        <end position="513"/>
    </location>
</feature>
<feature type="compositionally biased region" description="Polar residues" evidence="1">
    <location>
        <begin position="970"/>
        <end position="979"/>
    </location>
</feature>
<feature type="region of interest" description="Disordered" evidence="1">
    <location>
        <begin position="394"/>
        <end position="527"/>
    </location>
</feature>
<accession>A0A9P6EK73</accession>
<protein>
    <submittedName>
        <fullName evidence="2">Uncharacterized protein</fullName>
    </submittedName>
</protein>
<feature type="region of interest" description="Disordered" evidence="1">
    <location>
        <begin position="235"/>
        <end position="309"/>
    </location>
</feature>
<dbReference type="EMBL" id="MU157839">
    <property type="protein sequence ID" value="KAF9530557.1"/>
    <property type="molecule type" value="Genomic_DNA"/>
</dbReference>
<organism evidence="2 3">
    <name type="scientific">Crepidotus variabilis</name>
    <dbReference type="NCBI Taxonomy" id="179855"/>
    <lineage>
        <taxon>Eukaryota</taxon>
        <taxon>Fungi</taxon>
        <taxon>Dikarya</taxon>
        <taxon>Basidiomycota</taxon>
        <taxon>Agaricomycotina</taxon>
        <taxon>Agaricomycetes</taxon>
        <taxon>Agaricomycetidae</taxon>
        <taxon>Agaricales</taxon>
        <taxon>Agaricineae</taxon>
        <taxon>Crepidotaceae</taxon>
        <taxon>Crepidotus</taxon>
    </lineage>
</organism>
<feature type="compositionally biased region" description="Low complexity" evidence="1">
    <location>
        <begin position="289"/>
        <end position="309"/>
    </location>
</feature>
<feature type="compositionally biased region" description="Basic residues" evidence="1">
    <location>
        <begin position="425"/>
        <end position="438"/>
    </location>
</feature>
<gene>
    <name evidence="2" type="ORF">CPB83DRAFT_167206</name>
</gene>
<sequence>MSMGSFAGDAYAPSAAGVNIMPPPISGASALYCSSYTLDQASALEEALRSWMDSLPISLQVPLADADDADVNIDPALSATSISKDQSIMKMHACELSILANLGIFHIWVPFLRQQSKPSMASHSCVAAGQGLVASLKSYSSMSSLPSTSSFNKDLPLPAMLALVSPLKMISDSVVVLAHSAFVGRNSRRVRERKMVMQDLKDALEVYDSLGGKSLSGRKATVIDAVRKRLEGARPAMRSAAGSMQNQQNQPQVQQVGTKRKHPGGVGSGVSGTTEGHGAAAVSNADGISSGSASLSAPTTTTTTGYDYSTVDAGYYDPSGNVDYTSHANAEQMQYEVQQQEQQHHEHQQQQYLQNAIGVAQQQPQNFDHVEGGLVRLNMMGDVEVHHPQPRVESHGLHELQHGQPQSLSSHRTPTPTLVAASRPHSAHPHQHQHPHAHRPYDPRDRPNRHAPEQHTRVQHHPHQHGTSHHRDKEGGKKSSGNSSSGSGSSTGSYPSKGIRKRDGRAVPRKDGVLHLNTPNVGGDVGGREGMTSQAILAMRAQKDAAASALGLGGSLVPSGLTAPSPHPIAVSMPMQLSNPIPIHTADAPMSNPTTSSAMGNHNVLSMSMPLVDSPLSMDQAQSHPDLMNASVYSRSRSSSLSHVQHMSTHQIHTQTPRIEYTTVSSAPAPPVFGSGAAGSDTPLQPPRKRQTLEVPVLHHPRGQHHMSPQPPQFGSQYTSPGGFDTSVSSSVDGSSNNNAYGTGTGTSPFSTGNNSPYASGHPIPLSAATPTFNVMPHQTQAQHLSQQSQQHVQQHNQHTQLPHQPTPPTFGPGPSTPSTSHSSSSTSGLPGQQVRSGSGSQSQNQSASQSPVNYFNSPGIPYGSTNSSLDDTLSLPHQHSMISMSMPSTPVYEKHGGFDTFQHRQMGYQNSHHELGLGQAMDMDVSGTGYGGVGVEHDGQHQQQMVDWSSNPGTPVSTGGVDGGGTGTRETFWQSGYY</sequence>
<feature type="compositionally biased region" description="Basic and acidic residues" evidence="1">
    <location>
        <begin position="439"/>
        <end position="456"/>
    </location>
</feature>
<evidence type="ECO:0000313" key="2">
    <source>
        <dbReference type="EMBL" id="KAF9530557.1"/>
    </source>
</evidence>